<accession>A0A6N4E6F6</accession>
<sequence>MEIFFRRLPDDVGRREFLEFLLEGMKRHWIPFLNTTEGRLSGFQILQITDAERQTVEFHGLCDIEPASAAAAIRRLNGRHFKGKAVEVHKVVRRSALRDRRHQRPPEQQTLTAMESEAKAVSPR</sequence>
<comment type="caution">
    <text evidence="2">The sequence shown here is derived from an EMBL/GenBank/DDBJ whole genome shotgun (WGS) entry which is preliminary data.</text>
</comment>
<evidence type="ECO:0008006" key="4">
    <source>
        <dbReference type="Google" id="ProtNLM"/>
    </source>
</evidence>
<evidence type="ECO:0000313" key="2">
    <source>
        <dbReference type="EMBL" id="PUE04526.1"/>
    </source>
</evidence>
<proteinExistence type="predicted"/>
<dbReference type="Proteomes" id="UP000250928">
    <property type="component" value="Unassembled WGS sequence"/>
</dbReference>
<dbReference type="AlphaFoldDB" id="A0A6N4E6F6"/>
<name>A0A6N4E6F6_9GAMM</name>
<reference evidence="2 3" key="1">
    <citation type="submission" date="2018-01" db="EMBL/GenBank/DDBJ databases">
        <title>Novel co-symbiosis in the lucinid bivalve Phacoides pectinatus.</title>
        <authorList>
            <person name="Lim S.J."/>
            <person name="Davis B.G."/>
            <person name="Gill D.E."/>
            <person name="Engel A.S."/>
            <person name="Anderson L.C."/>
            <person name="Campbell B.J."/>
        </authorList>
    </citation>
    <scope>NUCLEOTIDE SEQUENCE [LARGE SCALE GENOMIC DNA]</scope>
    <source>
        <strain evidence="2">N3_P5</strain>
    </source>
</reference>
<organism evidence="2 3">
    <name type="scientific">Candidatus Sedimenticola endophacoides</name>
    <dbReference type="NCBI Taxonomy" id="2548426"/>
    <lineage>
        <taxon>Bacteria</taxon>
        <taxon>Pseudomonadati</taxon>
        <taxon>Pseudomonadota</taxon>
        <taxon>Gammaproteobacteria</taxon>
        <taxon>Chromatiales</taxon>
        <taxon>Sedimenticolaceae</taxon>
        <taxon>Sedimenticola</taxon>
    </lineage>
</organism>
<gene>
    <name evidence="2" type="ORF">C3L24_03005</name>
</gene>
<dbReference type="CDD" id="cd00590">
    <property type="entry name" value="RRM_SF"/>
    <property type="match status" value="1"/>
</dbReference>
<evidence type="ECO:0000256" key="1">
    <source>
        <dbReference type="SAM" id="MobiDB-lite"/>
    </source>
</evidence>
<evidence type="ECO:0000313" key="3">
    <source>
        <dbReference type="Proteomes" id="UP000250928"/>
    </source>
</evidence>
<protein>
    <recommendedName>
        <fullName evidence="4">RRM domain-containing protein</fullName>
    </recommendedName>
</protein>
<dbReference type="EMBL" id="PQCO01000120">
    <property type="protein sequence ID" value="PUE04526.1"/>
    <property type="molecule type" value="Genomic_DNA"/>
</dbReference>
<feature type="region of interest" description="Disordered" evidence="1">
    <location>
        <begin position="95"/>
        <end position="124"/>
    </location>
</feature>